<keyword evidence="3" id="KW-1185">Reference proteome</keyword>
<name>A0A167KHS0_CALVF</name>
<proteinExistence type="predicted"/>
<evidence type="ECO:0000256" key="1">
    <source>
        <dbReference type="SAM" id="MobiDB-lite"/>
    </source>
</evidence>
<gene>
    <name evidence="2" type="ORF">CALVIDRAFT_197011</name>
</gene>
<protein>
    <submittedName>
        <fullName evidence="2">Uncharacterized protein</fullName>
    </submittedName>
</protein>
<dbReference type="AlphaFoldDB" id="A0A167KHS0"/>
<dbReference type="EMBL" id="KV417293">
    <property type="protein sequence ID" value="KZO94662.1"/>
    <property type="molecule type" value="Genomic_DNA"/>
</dbReference>
<reference evidence="2 3" key="1">
    <citation type="journal article" date="2016" name="Mol. Biol. Evol.">
        <title>Comparative Genomics of Early-Diverging Mushroom-Forming Fungi Provides Insights into the Origins of Lignocellulose Decay Capabilities.</title>
        <authorList>
            <person name="Nagy L.G."/>
            <person name="Riley R."/>
            <person name="Tritt A."/>
            <person name="Adam C."/>
            <person name="Daum C."/>
            <person name="Floudas D."/>
            <person name="Sun H."/>
            <person name="Yadav J.S."/>
            <person name="Pangilinan J."/>
            <person name="Larsson K.H."/>
            <person name="Matsuura K."/>
            <person name="Barry K."/>
            <person name="Labutti K."/>
            <person name="Kuo R."/>
            <person name="Ohm R.A."/>
            <person name="Bhattacharya S.S."/>
            <person name="Shirouzu T."/>
            <person name="Yoshinaga Y."/>
            <person name="Martin F.M."/>
            <person name="Grigoriev I.V."/>
            <person name="Hibbett D.S."/>
        </authorList>
    </citation>
    <scope>NUCLEOTIDE SEQUENCE [LARGE SCALE GENOMIC DNA]</scope>
    <source>
        <strain evidence="2 3">TUFC12733</strain>
    </source>
</reference>
<feature type="region of interest" description="Disordered" evidence="1">
    <location>
        <begin position="61"/>
        <end position="82"/>
    </location>
</feature>
<sequence length="125" mass="14060">MKASADRIRQITIESTGHARRIPPATSTRAPNASYSIPPTRSAPPLFGGVELLEEQVSISEGSAAHKQAWHSDDSSDIKLQQPGRRCTRNLQSCRPTHALAQSLDRFHSCRKCRTRPPQHVWRRR</sequence>
<feature type="region of interest" description="Disordered" evidence="1">
    <location>
        <begin position="1"/>
        <end position="42"/>
    </location>
</feature>
<evidence type="ECO:0000313" key="2">
    <source>
        <dbReference type="EMBL" id="KZO94662.1"/>
    </source>
</evidence>
<feature type="compositionally biased region" description="Polar residues" evidence="1">
    <location>
        <begin position="25"/>
        <end position="39"/>
    </location>
</feature>
<accession>A0A167KHS0</accession>
<organism evidence="2 3">
    <name type="scientific">Calocera viscosa (strain TUFC12733)</name>
    <dbReference type="NCBI Taxonomy" id="1330018"/>
    <lineage>
        <taxon>Eukaryota</taxon>
        <taxon>Fungi</taxon>
        <taxon>Dikarya</taxon>
        <taxon>Basidiomycota</taxon>
        <taxon>Agaricomycotina</taxon>
        <taxon>Dacrymycetes</taxon>
        <taxon>Dacrymycetales</taxon>
        <taxon>Dacrymycetaceae</taxon>
        <taxon>Calocera</taxon>
    </lineage>
</organism>
<dbReference type="Proteomes" id="UP000076738">
    <property type="component" value="Unassembled WGS sequence"/>
</dbReference>
<evidence type="ECO:0000313" key="3">
    <source>
        <dbReference type="Proteomes" id="UP000076738"/>
    </source>
</evidence>